<dbReference type="SUPFAM" id="SSF53448">
    <property type="entry name" value="Nucleotide-diphospho-sugar transferases"/>
    <property type="match status" value="1"/>
</dbReference>
<accession>A0A1M7M4D2</accession>
<dbReference type="OrthoDB" id="761861at2"/>
<dbReference type="STRING" id="29534.SAMN05444366_4327"/>
<dbReference type="InterPro" id="IPR001173">
    <property type="entry name" value="Glyco_trans_2-like"/>
</dbReference>
<keyword evidence="3" id="KW-1185">Reference proteome</keyword>
<evidence type="ECO:0000259" key="1">
    <source>
        <dbReference type="Pfam" id="PF00535"/>
    </source>
</evidence>
<name>A0A1M7M4D2_9FLAO</name>
<dbReference type="Pfam" id="PF00535">
    <property type="entry name" value="Glycos_transf_2"/>
    <property type="match status" value="1"/>
</dbReference>
<proteinExistence type="predicted"/>
<reference evidence="3" key="1">
    <citation type="submission" date="2016-11" db="EMBL/GenBank/DDBJ databases">
        <authorList>
            <person name="Varghese N."/>
            <person name="Submissions S."/>
        </authorList>
    </citation>
    <scope>NUCLEOTIDE SEQUENCE [LARGE SCALE GENOMIC DNA]</scope>
    <source>
        <strain evidence="3">DSM 1811</strain>
    </source>
</reference>
<evidence type="ECO:0000313" key="2">
    <source>
        <dbReference type="EMBL" id="SHM85108.1"/>
    </source>
</evidence>
<dbReference type="RefSeq" id="WP_072975730.1">
    <property type="nucleotide sequence ID" value="NZ_FRBY01000007.1"/>
</dbReference>
<keyword evidence="2" id="KW-0808">Transferase</keyword>
<organism evidence="2 3">
    <name type="scientific">Flavobacterium saccharophilum</name>
    <dbReference type="NCBI Taxonomy" id="29534"/>
    <lineage>
        <taxon>Bacteria</taxon>
        <taxon>Pseudomonadati</taxon>
        <taxon>Bacteroidota</taxon>
        <taxon>Flavobacteriia</taxon>
        <taxon>Flavobacteriales</taxon>
        <taxon>Flavobacteriaceae</taxon>
        <taxon>Flavobacterium</taxon>
    </lineage>
</organism>
<evidence type="ECO:0000313" key="3">
    <source>
        <dbReference type="Proteomes" id="UP000184121"/>
    </source>
</evidence>
<gene>
    <name evidence="2" type="ORF">SAMN05444366_4327</name>
</gene>
<sequence length="295" mass="34353">MLSILIPVYNYTVLPLLNELVKQCDDSRITFEILCQDDASNSQENTINQEVNLIPSCSFFVNEINLGRGKNINSLAQKSVYDWLLILDCDTFPADSNFIQNYVNVISDSAKKIFFGGIIYEDKKPEKEQLLRWIYGQKRETSSILTSNLLIKKDVFLQHPFDESITKYGYEDLCFFSVLKKHNLEISQIENPTFHLNLETSEVFLNKTKTTLENLVFLYNSNKISSEDSKIIKAFELLKKLNLTRFAAFLFKKNQIKIERNLLSENPSLFLFDLYKLGYFCRLKNKAPEEHNVYN</sequence>
<dbReference type="InterPro" id="IPR029044">
    <property type="entry name" value="Nucleotide-diphossugar_trans"/>
</dbReference>
<feature type="domain" description="Glycosyltransferase 2-like" evidence="1">
    <location>
        <begin position="3"/>
        <end position="134"/>
    </location>
</feature>
<dbReference type="GO" id="GO:0016740">
    <property type="term" value="F:transferase activity"/>
    <property type="evidence" value="ECO:0007669"/>
    <property type="project" value="UniProtKB-KW"/>
</dbReference>
<dbReference type="Gene3D" id="3.90.550.10">
    <property type="entry name" value="Spore Coat Polysaccharide Biosynthesis Protein SpsA, Chain A"/>
    <property type="match status" value="1"/>
</dbReference>
<dbReference type="EMBL" id="FRBY01000007">
    <property type="protein sequence ID" value="SHM85108.1"/>
    <property type="molecule type" value="Genomic_DNA"/>
</dbReference>
<protein>
    <submittedName>
        <fullName evidence="2">Glycosyl transferase family 2</fullName>
    </submittedName>
</protein>
<dbReference type="AlphaFoldDB" id="A0A1M7M4D2"/>
<dbReference type="Proteomes" id="UP000184121">
    <property type="component" value="Unassembled WGS sequence"/>
</dbReference>